<dbReference type="GeneID" id="105230910"/>
<feature type="coiled-coil region" evidence="2">
    <location>
        <begin position="348"/>
        <end position="375"/>
    </location>
</feature>
<dbReference type="KEGG" id="bdr:105230910"/>
<feature type="compositionally biased region" description="Polar residues" evidence="3">
    <location>
        <begin position="446"/>
        <end position="463"/>
    </location>
</feature>
<dbReference type="EMBL" id="GAKP01023363">
    <property type="protein sequence ID" value="JAC35595.1"/>
    <property type="molecule type" value="Transcribed_RNA"/>
</dbReference>
<feature type="compositionally biased region" description="Polar residues" evidence="3">
    <location>
        <begin position="398"/>
        <end position="408"/>
    </location>
</feature>
<keyword evidence="2" id="KW-0175">Coiled coil</keyword>
<feature type="region of interest" description="Disordered" evidence="3">
    <location>
        <begin position="446"/>
        <end position="495"/>
    </location>
</feature>
<evidence type="ECO:0000256" key="2">
    <source>
        <dbReference type="SAM" id="Coils"/>
    </source>
</evidence>
<evidence type="ECO:0000256" key="3">
    <source>
        <dbReference type="SAM" id="MobiDB-lite"/>
    </source>
</evidence>
<dbReference type="AlphaFoldDB" id="A0A034V1D8"/>
<gene>
    <name evidence="4" type="primary">TXLNA</name>
</gene>
<reference evidence="4" key="1">
    <citation type="journal article" date="2014" name="BMC Genomics">
        <title>Characterizing the developmental transcriptome of the oriental fruit fly, Bactrocera dorsalis (Diptera: Tephritidae) through comparative genomic analysis with Drosophila melanogaster utilizing modENCODE datasets.</title>
        <authorList>
            <person name="Geib S.M."/>
            <person name="Calla B."/>
            <person name="Hall B."/>
            <person name="Hou S."/>
            <person name="Manoukis N.C."/>
        </authorList>
    </citation>
    <scope>NUCLEOTIDE SEQUENCE</scope>
    <source>
        <strain evidence="4">Punador</strain>
    </source>
</reference>
<evidence type="ECO:0000256" key="1">
    <source>
        <dbReference type="ARBA" id="ARBA00009550"/>
    </source>
</evidence>
<dbReference type="GO" id="GO:0019905">
    <property type="term" value="F:syntaxin binding"/>
    <property type="evidence" value="ECO:0007669"/>
    <property type="project" value="InterPro"/>
</dbReference>
<feature type="region of interest" description="Disordered" evidence="3">
    <location>
        <begin position="581"/>
        <end position="601"/>
    </location>
</feature>
<dbReference type="OrthoDB" id="425555at2759"/>
<name>A0A034V1D8_BACDO</name>
<organism evidence="4">
    <name type="scientific">Bactrocera dorsalis</name>
    <name type="common">Oriental fruit fly</name>
    <name type="synonym">Dacus dorsalis</name>
    <dbReference type="NCBI Taxonomy" id="27457"/>
    <lineage>
        <taxon>Eukaryota</taxon>
        <taxon>Metazoa</taxon>
        <taxon>Ecdysozoa</taxon>
        <taxon>Arthropoda</taxon>
        <taxon>Hexapoda</taxon>
        <taxon>Insecta</taxon>
        <taxon>Pterygota</taxon>
        <taxon>Neoptera</taxon>
        <taxon>Endopterygota</taxon>
        <taxon>Diptera</taxon>
        <taxon>Brachycera</taxon>
        <taxon>Muscomorpha</taxon>
        <taxon>Tephritoidea</taxon>
        <taxon>Tephritidae</taxon>
        <taxon>Bactrocera</taxon>
        <taxon>Bactrocera</taxon>
    </lineage>
</organism>
<dbReference type="InterPro" id="IPR026183">
    <property type="entry name" value="Taxilin_fam"/>
</dbReference>
<proteinExistence type="inferred from homology"/>
<feature type="compositionally biased region" description="Basic residues" evidence="3">
    <location>
        <begin position="468"/>
        <end position="480"/>
    </location>
</feature>
<dbReference type="PANTHER" id="PTHR16127">
    <property type="entry name" value="TAXILIN"/>
    <property type="match status" value="1"/>
</dbReference>
<protein>
    <submittedName>
        <fullName evidence="4">Alpha-taxilin</fullName>
    </submittedName>
</protein>
<feature type="coiled-coil region" evidence="2">
    <location>
        <begin position="49"/>
        <end position="174"/>
    </location>
</feature>
<feature type="region of interest" description="Disordered" evidence="3">
    <location>
        <begin position="383"/>
        <end position="412"/>
    </location>
</feature>
<dbReference type="Pfam" id="PF09728">
    <property type="entry name" value="Taxilin"/>
    <property type="match status" value="1"/>
</dbReference>
<feature type="coiled-coil region" evidence="2">
    <location>
        <begin position="414"/>
        <end position="441"/>
    </location>
</feature>
<evidence type="ECO:0000313" key="4">
    <source>
        <dbReference type="EMBL" id="JAC35595.1"/>
    </source>
</evidence>
<comment type="similarity">
    <text evidence="1">Belongs to the taxilin family.</text>
</comment>
<accession>A0A034V1D8</accession>
<feature type="coiled-coil region" evidence="2">
    <location>
        <begin position="264"/>
        <end position="319"/>
    </location>
</feature>
<sequence>MLEDFYPNKEITENNFKNIRQQNVPCVKIRKFTHYFKMDKATGRSKKEAKDEKQKDQKIEEQIVKMLEEEAAGTTPEEKFAILLRKHVESERASRKLRQEMKVQEKQLETVLREKENLQREYNKSVLMRDKLQEVCREQQKLIKSVKNESIQKIREEEERRKESQSKFQTSLNEITQSLTKNNEENLKLRDHNLEMTKKLKMLAEQYHMREQQLEKLNEQVQLESQLHQAKLNKVQVEAAMEKEILLKEKQIALEKFVHSQKLLKELTEREAALKEQLTLYTAKYDDFQSSLQKSNDIFATYKIELERMAKNTRKLEKETLEWKSKWEKSNAILIELATEKKERDEHAARCSKQVDQLQKLLRALQNERSHLYKVLRDNNIECPAMPQLPPEPEPMQTQAPAPSSSGASDKDKMEIMSRNCAELKQTLANLQSQMKFLNVNSGVNSDANAKGTQSAVKQQQSEDTNKKRQRKKQKSKSNKNGKESSPAPETELLNDTTNATTNDIHTENDDTSNLQPVVAESIETSATISTEVESSAAVAIEPEIPVTPELASKAAELTVADVTDAAEATVAELVNGTENAPTTELSQQQVQQQLDVPVPN</sequence>
<dbReference type="PANTHER" id="PTHR16127:SF13">
    <property type="entry name" value="GH01188P"/>
    <property type="match status" value="1"/>
</dbReference>
<dbReference type="RefSeq" id="XP_011210230.2">
    <property type="nucleotide sequence ID" value="XM_011211928.4"/>
</dbReference>